<keyword evidence="1" id="KW-1133">Transmembrane helix</keyword>
<feature type="transmembrane region" description="Helical" evidence="1">
    <location>
        <begin position="117"/>
        <end position="143"/>
    </location>
</feature>
<organism evidence="2 3">
    <name type="scientific">Carex littledalei</name>
    <dbReference type="NCBI Taxonomy" id="544730"/>
    <lineage>
        <taxon>Eukaryota</taxon>
        <taxon>Viridiplantae</taxon>
        <taxon>Streptophyta</taxon>
        <taxon>Embryophyta</taxon>
        <taxon>Tracheophyta</taxon>
        <taxon>Spermatophyta</taxon>
        <taxon>Magnoliopsida</taxon>
        <taxon>Liliopsida</taxon>
        <taxon>Poales</taxon>
        <taxon>Cyperaceae</taxon>
        <taxon>Cyperoideae</taxon>
        <taxon>Cariceae</taxon>
        <taxon>Carex</taxon>
        <taxon>Carex subgen. Euthyceras</taxon>
    </lineage>
</organism>
<sequence length="177" mass="19027">MGFASTSSNPSLYHTRKAFLLSNYILLGAASGCIFLTLSLRLIPSLCGLLLIFLHCLTAVSAGFSCSVGPASSHMAQTAVSSLTAIFQGAVALMALTRTSDFLTELKSYVREEDAEVILKMVGGLGLLLFVVEWVVLALAFVLRLEGEGDGVHGNNVRSSKVGNEDQLKDWPWQFQV</sequence>
<keyword evidence="3" id="KW-1185">Reference proteome</keyword>
<dbReference type="PANTHER" id="PTHR34124:SF2">
    <property type="entry name" value="F16B3.27 PROTEIN-RELATED"/>
    <property type="match status" value="1"/>
</dbReference>
<keyword evidence="1" id="KW-0472">Membrane</keyword>
<comment type="caution">
    <text evidence="2">The sequence shown here is derived from an EMBL/GenBank/DDBJ whole genome shotgun (WGS) entry which is preliminary data.</text>
</comment>
<reference evidence="2" key="1">
    <citation type="submission" date="2020-01" db="EMBL/GenBank/DDBJ databases">
        <title>Genome sequence of Kobresia littledalei, the first chromosome-level genome in the family Cyperaceae.</title>
        <authorList>
            <person name="Qu G."/>
        </authorList>
    </citation>
    <scope>NUCLEOTIDE SEQUENCE</scope>
    <source>
        <strain evidence="2">C.B.Clarke</strain>
        <tissue evidence="2">Leaf</tissue>
    </source>
</reference>
<gene>
    <name evidence="2" type="ORF">FCM35_KLT04749</name>
</gene>
<name>A0A833QWJ7_9POAL</name>
<evidence type="ECO:0000313" key="3">
    <source>
        <dbReference type="Proteomes" id="UP000623129"/>
    </source>
</evidence>
<protein>
    <submittedName>
        <fullName evidence="2">Uncharacterized protein</fullName>
    </submittedName>
</protein>
<dbReference type="EMBL" id="SWLB01000014">
    <property type="protein sequence ID" value="KAF3329418.1"/>
    <property type="molecule type" value="Genomic_DNA"/>
</dbReference>
<feature type="transmembrane region" description="Helical" evidence="1">
    <location>
        <begin position="46"/>
        <end position="64"/>
    </location>
</feature>
<feature type="transmembrane region" description="Helical" evidence="1">
    <location>
        <begin position="20"/>
        <end position="39"/>
    </location>
</feature>
<proteinExistence type="predicted"/>
<evidence type="ECO:0000256" key="1">
    <source>
        <dbReference type="SAM" id="Phobius"/>
    </source>
</evidence>
<dbReference type="OrthoDB" id="1284989at2759"/>
<dbReference type="AlphaFoldDB" id="A0A833QWJ7"/>
<dbReference type="PANTHER" id="PTHR34124">
    <property type="entry name" value="F16B3.27 PROTEIN-RELATED"/>
    <property type="match status" value="1"/>
</dbReference>
<evidence type="ECO:0000313" key="2">
    <source>
        <dbReference type="EMBL" id="KAF3329418.1"/>
    </source>
</evidence>
<dbReference type="Proteomes" id="UP000623129">
    <property type="component" value="Unassembled WGS sequence"/>
</dbReference>
<feature type="transmembrane region" description="Helical" evidence="1">
    <location>
        <begin position="76"/>
        <end position="96"/>
    </location>
</feature>
<keyword evidence="1" id="KW-0812">Transmembrane</keyword>
<accession>A0A833QWJ7</accession>